<evidence type="ECO:0000313" key="2">
    <source>
        <dbReference type="Proteomes" id="UP000624279"/>
    </source>
</evidence>
<evidence type="ECO:0000313" key="1">
    <source>
        <dbReference type="EMBL" id="MBC3872526.1"/>
    </source>
</evidence>
<reference evidence="1 2" key="1">
    <citation type="submission" date="2020-08" db="EMBL/GenBank/DDBJ databases">
        <title>Novel species isolated from subtropical streams in China.</title>
        <authorList>
            <person name="Lu H."/>
        </authorList>
    </citation>
    <scope>NUCLEOTIDE SEQUENCE [LARGE SCALE GENOMIC DNA]</scope>
    <source>
        <strain evidence="1 2">LX15W</strain>
    </source>
</reference>
<sequence length="292" mass="31905">MPKFIQARWSISTFTFAVGLALSFVFSFVNFEARAQTSGSTINPNKATDSDDVISSDRPGFVESSKVMGRGRFQFESGLGLTNNNQQGVRETSTSLPFLLRYGSADTWELRLESDGWTQVRTRQADQSVSRQHGYTDLNLGLKWHMQDGDETKAQAAIAWLAGLDLTTGSAAFRGAAATPSVRMVAEWELPQDFSFAIMPGISWERNDTGKRFSKGILGLTLGHALNEHWNAYVELSGEQLAAKHNGGSVVSYGAGVSCIVTRDVQIDFSMAKLWSGNAPNLQAGLGFSLRF</sequence>
<dbReference type="Proteomes" id="UP000624279">
    <property type="component" value="Unassembled WGS sequence"/>
</dbReference>
<dbReference type="InterPro" id="IPR025737">
    <property type="entry name" value="FApF"/>
</dbReference>
<dbReference type="EMBL" id="JACOGA010000002">
    <property type="protein sequence ID" value="MBC3872526.1"/>
    <property type="molecule type" value="Genomic_DNA"/>
</dbReference>
<comment type="caution">
    <text evidence="1">The sequence shown here is derived from an EMBL/GenBank/DDBJ whole genome shotgun (WGS) entry which is preliminary data.</text>
</comment>
<organism evidence="1 2">
    <name type="scientific">Undibacterium flavidum</name>
    <dbReference type="NCBI Taxonomy" id="2762297"/>
    <lineage>
        <taxon>Bacteria</taxon>
        <taxon>Pseudomonadati</taxon>
        <taxon>Pseudomonadota</taxon>
        <taxon>Betaproteobacteria</taxon>
        <taxon>Burkholderiales</taxon>
        <taxon>Oxalobacteraceae</taxon>
        <taxon>Undibacterium</taxon>
    </lineage>
</organism>
<dbReference type="RefSeq" id="WP_186940518.1">
    <property type="nucleotide sequence ID" value="NZ_JACOGA010000002.1"/>
</dbReference>
<protein>
    <submittedName>
        <fullName evidence="1">Transporter</fullName>
    </submittedName>
</protein>
<keyword evidence="2" id="KW-1185">Reference proteome</keyword>
<dbReference type="Pfam" id="PF13557">
    <property type="entry name" value="Phenol_MetA_deg"/>
    <property type="match status" value="1"/>
</dbReference>
<name>A0ABR6Y7E5_9BURK</name>
<proteinExistence type="predicted"/>
<gene>
    <name evidence="1" type="ORF">H8K55_02915</name>
</gene>
<accession>A0ABR6Y7E5</accession>